<gene>
    <name evidence="7 8" type="primary">uxaC</name>
    <name evidence="8" type="ORF">ACG00X_02575</name>
</gene>
<dbReference type="Proteomes" id="UP001606305">
    <property type="component" value="Unassembled WGS sequence"/>
</dbReference>
<dbReference type="Gene3D" id="1.10.2020.10">
    <property type="entry name" value="uronate isomerase, domain 2, chain A"/>
    <property type="match status" value="1"/>
</dbReference>
<name>A0ABW7G1B8_9BURK</name>
<keyword evidence="6 7" id="KW-0413">Isomerase</keyword>
<dbReference type="PANTHER" id="PTHR30068">
    <property type="entry name" value="URONATE ISOMERASE"/>
    <property type="match status" value="1"/>
</dbReference>
<evidence type="ECO:0000256" key="2">
    <source>
        <dbReference type="ARBA" id="ARBA00004892"/>
    </source>
</evidence>
<comment type="catalytic activity">
    <reaction evidence="7">
        <text>aldehydo-D-galacturonate = keto-D-tagaturonate</text>
        <dbReference type="Rhea" id="RHEA:27702"/>
        <dbReference type="ChEBI" id="CHEBI:12952"/>
        <dbReference type="ChEBI" id="CHEBI:17886"/>
    </reaction>
</comment>
<dbReference type="EC" id="5.3.1.12" evidence="4 7"/>
<evidence type="ECO:0000256" key="5">
    <source>
        <dbReference type="ARBA" id="ARBA00020555"/>
    </source>
</evidence>
<dbReference type="NCBIfam" id="NF002794">
    <property type="entry name" value="PRK02925.1"/>
    <property type="match status" value="1"/>
</dbReference>
<dbReference type="GO" id="GO:0008880">
    <property type="term" value="F:glucuronate isomerase activity"/>
    <property type="evidence" value="ECO:0007669"/>
    <property type="project" value="UniProtKB-EC"/>
</dbReference>
<dbReference type="Gene3D" id="3.20.20.140">
    <property type="entry name" value="Metal-dependent hydrolases"/>
    <property type="match status" value="1"/>
</dbReference>
<protein>
    <recommendedName>
        <fullName evidence="5 7">Uronate isomerase</fullName>
        <ecNumber evidence="4 7">5.3.1.12</ecNumber>
    </recommendedName>
    <alternativeName>
        <fullName evidence="7">Glucuronate isomerase</fullName>
    </alternativeName>
    <alternativeName>
        <fullName evidence="7">Uronic isomerase</fullName>
    </alternativeName>
</protein>
<evidence type="ECO:0000256" key="3">
    <source>
        <dbReference type="ARBA" id="ARBA00008397"/>
    </source>
</evidence>
<reference evidence="8 9" key="1">
    <citation type="submission" date="2024-09" db="EMBL/GenBank/DDBJ databases">
        <title>Novel species of the genus Pelomonas and Roseateles isolated from streams.</title>
        <authorList>
            <person name="Lu H."/>
        </authorList>
    </citation>
    <scope>NUCLEOTIDE SEQUENCE [LARGE SCALE GENOMIC DNA]</scope>
    <source>
        <strain evidence="8 9">BYS96W</strain>
    </source>
</reference>
<comment type="similarity">
    <text evidence="3 7">Belongs to the metallo-dependent hydrolases superfamily. Uronate isomerase family.</text>
</comment>
<proteinExistence type="inferred from homology"/>
<comment type="caution">
    <text evidence="8">The sequence shown here is derived from an EMBL/GenBank/DDBJ whole genome shotgun (WGS) entry which is preliminary data.</text>
</comment>
<evidence type="ECO:0000256" key="4">
    <source>
        <dbReference type="ARBA" id="ARBA00012546"/>
    </source>
</evidence>
<evidence type="ECO:0000313" key="8">
    <source>
        <dbReference type="EMBL" id="MFG6455707.1"/>
    </source>
</evidence>
<evidence type="ECO:0000256" key="7">
    <source>
        <dbReference type="HAMAP-Rule" id="MF_00675"/>
    </source>
</evidence>
<dbReference type="InterPro" id="IPR032466">
    <property type="entry name" value="Metal_Hydrolase"/>
</dbReference>
<keyword evidence="9" id="KW-1185">Reference proteome</keyword>
<comment type="catalytic activity">
    <reaction evidence="1 7">
        <text>D-glucuronate = D-fructuronate</text>
        <dbReference type="Rhea" id="RHEA:13049"/>
        <dbReference type="ChEBI" id="CHEBI:58720"/>
        <dbReference type="ChEBI" id="CHEBI:59863"/>
        <dbReference type="EC" id="5.3.1.12"/>
    </reaction>
</comment>
<dbReference type="InterPro" id="IPR003766">
    <property type="entry name" value="Uronate_isomerase"/>
</dbReference>
<dbReference type="RefSeq" id="WP_394486370.1">
    <property type="nucleotide sequence ID" value="NZ_JBIGIA010000002.1"/>
</dbReference>
<evidence type="ECO:0000256" key="6">
    <source>
        <dbReference type="ARBA" id="ARBA00023235"/>
    </source>
</evidence>
<dbReference type="EMBL" id="JBIGIA010000002">
    <property type="protein sequence ID" value="MFG6455707.1"/>
    <property type="molecule type" value="Genomic_DNA"/>
</dbReference>
<accession>A0ABW7G1B8</accession>
<evidence type="ECO:0000256" key="1">
    <source>
        <dbReference type="ARBA" id="ARBA00001165"/>
    </source>
</evidence>
<comment type="pathway">
    <text evidence="2 7">Carbohydrate metabolism; pentose and glucuronate interconversion.</text>
</comment>
<dbReference type="HAMAP" id="MF_00675">
    <property type="entry name" value="UxaC"/>
    <property type="match status" value="1"/>
</dbReference>
<dbReference type="Pfam" id="PF02614">
    <property type="entry name" value="UxaC"/>
    <property type="match status" value="1"/>
</dbReference>
<dbReference type="PANTHER" id="PTHR30068:SF4">
    <property type="entry name" value="URONATE ISOMERASE"/>
    <property type="match status" value="1"/>
</dbReference>
<dbReference type="SUPFAM" id="SSF51556">
    <property type="entry name" value="Metallo-dependent hydrolases"/>
    <property type="match status" value="1"/>
</dbReference>
<evidence type="ECO:0000313" key="9">
    <source>
        <dbReference type="Proteomes" id="UP001606305"/>
    </source>
</evidence>
<organism evidence="8 9">
    <name type="scientific">Pelomonas nitida</name>
    <dbReference type="NCBI Taxonomy" id="3299027"/>
    <lineage>
        <taxon>Bacteria</taxon>
        <taxon>Pseudomonadati</taxon>
        <taxon>Pseudomonadota</taxon>
        <taxon>Betaproteobacteria</taxon>
        <taxon>Burkholderiales</taxon>
        <taxon>Sphaerotilaceae</taxon>
        <taxon>Roseateles</taxon>
    </lineage>
</organism>
<sequence length="465" mass="51565">MPTPFMDPDFLLDTACARRLYHDVAAGLPVIDYHSHLQQGEIAARKRFRNLAELWLAGDHYKWRLMRSAGVSEDFITGDQPDEAKFRAFCRVLPLAAGNPIHHWCHLELRQLFDITLTINEANAGAIWEAANARLATMDTWSFLEQARVEIACTTDDPADDLTQHTEIAASGLKTRVLPAFRPDKAMRINREGFADYLDELGRAAGLRIGSYADLLGALKARVAFFHERGARISDHAIDGALPVGSPSAGDSEALFAKRLSGRLLTDAEQALYQRGLMEALGRKYADAGWTMCLHIGAQRNNNRRRLATLGPDTGYDSIADFTSSAGLADLLDALDADDQLPKTMLFCLNPAMNEVLSTLIGAFQDGSVAGKLQFGPAWWFNDHKDGNLAQLQTLANHGVLGSFVGMVTDSRSFASYPRHDYFRRLLCRQLGHWVEAGEYPDDIDALARIVRGVCYDNAKRYFGF</sequence>